<dbReference type="InterPro" id="IPR002048">
    <property type="entry name" value="EF_hand_dom"/>
</dbReference>
<feature type="domain" description="EF-hand" evidence="6">
    <location>
        <begin position="116"/>
        <end position="151"/>
    </location>
</feature>
<feature type="domain" description="EF-hand" evidence="6">
    <location>
        <begin position="79"/>
        <end position="114"/>
    </location>
</feature>
<dbReference type="GO" id="GO:0005509">
    <property type="term" value="F:calcium ion binding"/>
    <property type="evidence" value="ECO:0007669"/>
    <property type="project" value="InterPro"/>
</dbReference>
<dbReference type="PANTHER" id="PTHR10891">
    <property type="entry name" value="EF-HAND CALCIUM-BINDING DOMAIN CONTAINING PROTEIN"/>
    <property type="match status" value="1"/>
</dbReference>
<feature type="domain" description="EF-hand" evidence="6">
    <location>
        <begin position="152"/>
        <end position="187"/>
    </location>
</feature>
<keyword evidence="3" id="KW-0677">Repeat</keyword>
<feature type="domain" description="EF-hand" evidence="6">
    <location>
        <begin position="43"/>
        <end position="78"/>
    </location>
</feature>
<dbReference type="Pfam" id="PF13499">
    <property type="entry name" value="EF-hand_7"/>
    <property type="match status" value="2"/>
</dbReference>
<protein>
    <submittedName>
        <fullName evidence="7">Calcium-binding EF-hand family protein</fullName>
    </submittedName>
</protein>
<reference evidence="7" key="1">
    <citation type="submission" date="2022-08" db="EMBL/GenBank/DDBJ databases">
        <authorList>
            <person name="Marques A."/>
        </authorList>
    </citation>
    <scope>NUCLEOTIDE SEQUENCE</scope>
    <source>
        <strain evidence="7">RhyPub2mFocal</strain>
        <tissue evidence="7">Leaves</tissue>
    </source>
</reference>
<accession>A0AAV8DR51</accession>
<gene>
    <name evidence="7" type="ORF">LUZ62_054556</name>
</gene>
<evidence type="ECO:0000256" key="1">
    <source>
        <dbReference type="ARBA" id="ARBA00003291"/>
    </source>
</evidence>
<keyword evidence="4" id="KW-0106">Calcium</keyword>
<evidence type="ECO:0000313" key="8">
    <source>
        <dbReference type="Proteomes" id="UP001140206"/>
    </source>
</evidence>
<dbReference type="InterPro" id="IPR039647">
    <property type="entry name" value="EF_hand_pair_protein_CML-like"/>
</dbReference>
<dbReference type="SMART" id="SM00054">
    <property type="entry name" value="EFh"/>
    <property type="match status" value="4"/>
</dbReference>
<dbReference type="PROSITE" id="PS00018">
    <property type="entry name" value="EF_HAND_1"/>
    <property type="match status" value="4"/>
</dbReference>
<keyword evidence="8" id="KW-1185">Reference proteome</keyword>
<dbReference type="EMBL" id="JAMFTS010000003">
    <property type="protein sequence ID" value="KAJ4770299.1"/>
    <property type="molecule type" value="Genomic_DNA"/>
</dbReference>
<evidence type="ECO:0000256" key="2">
    <source>
        <dbReference type="ARBA" id="ARBA00022723"/>
    </source>
</evidence>
<evidence type="ECO:0000256" key="3">
    <source>
        <dbReference type="ARBA" id="ARBA00022737"/>
    </source>
</evidence>
<dbReference type="InterPro" id="IPR018247">
    <property type="entry name" value="EF_Hand_1_Ca_BS"/>
</dbReference>
<comment type="function">
    <text evidence="1">Potential calcium sensor.</text>
</comment>
<dbReference type="FunFam" id="1.10.238.10:FF:000336">
    <property type="entry name" value="HLH domain-containing protein"/>
    <property type="match status" value="1"/>
</dbReference>
<feature type="region of interest" description="Disordered" evidence="5">
    <location>
        <begin position="1"/>
        <end position="40"/>
    </location>
</feature>
<comment type="caution">
    <text evidence="7">The sequence shown here is derived from an EMBL/GenBank/DDBJ whole genome shotgun (WGS) entry which is preliminary data.</text>
</comment>
<proteinExistence type="predicted"/>
<evidence type="ECO:0000256" key="4">
    <source>
        <dbReference type="ARBA" id="ARBA00022837"/>
    </source>
</evidence>
<name>A0AAV8DR51_9POAL</name>
<evidence type="ECO:0000256" key="5">
    <source>
        <dbReference type="SAM" id="MobiDB-lite"/>
    </source>
</evidence>
<dbReference type="FunFam" id="1.10.238.10:FF:000353">
    <property type="entry name" value="Probable calcium-binding protein CML31"/>
    <property type="match status" value="1"/>
</dbReference>
<dbReference type="CDD" id="cd00051">
    <property type="entry name" value="EFh"/>
    <property type="match status" value="2"/>
</dbReference>
<feature type="compositionally biased region" description="Low complexity" evidence="5">
    <location>
        <begin position="9"/>
        <end position="37"/>
    </location>
</feature>
<dbReference type="SUPFAM" id="SSF47473">
    <property type="entry name" value="EF-hand"/>
    <property type="match status" value="1"/>
</dbReference>
<organism evidence="7 8">
    <name type="scientific">Rhynchospora pubera</name>
    <dbReference type="NCBI Taxonomy" id="906938"/>
    <lineage>
        <taxon>Eukaryota</taxon>
        <taxon>Viridiplantae</taxon>
        <taxon>Streptophyta</taxon>
        <taxon>Embryophyta</taxon>
        <taxon>Tracheophyta</taxon>
        <taxon>Spermatophyta</taxon>
        <taxon>Magnoliopsida</taxon>
        <taxon>Liliopsida</taxon>
        <taxon>Poales</taxon>
        <taxon>Cyperaceae</taxon>
        <taxon>Cyperoideae</taxon>
        <taxon>Rhynchosporeae</taxon>
        <taxon>Rhynchospora</taxon>
    </lineage>
</organism>
<dbReference type="InterPro" id="IPR011992">
    <property type="entry name" value="EF-hand-dom_pair"/>
</dbReference>
<evidence type="ECO:0000259" key="6">
    <source>
        <dbReference type="PROSITE" id="PS50222"/>
    </source>
</evidence>
<dbReference type="AlphaFoldDB" id="A0AAV8DR51"/>
<dbReference type="PROSITE" id="PS50222">
    <property type="entry name" value="EF_HAND_2"/>
    <property type="match status" value="4"/>
</dbReference>
<sequence>MSKKTGAASKSQSKNSKSSSSLSSISSSSSHHSSCSSFGLETMDQSEVRKVFSRFDANGDGKISATELTEILRALGSEAHPDEVQNMMNEMDTDHDGFVDFDEFVAFHLNTHDQASDEAELKEAFAMYDLDKNGVISAKELHQVLRRLGERCSVGDCAKMIRSVDVDGDGCVSFEEFKKMMGASDKSGSK</sequence>
<evidence type="ECO:0000313" key="7">
    <source>
        <dbReference type="EMBL" id="KAJ4770299.1"/>
    </source>
</evidence>
<dbReference type="Gene3D" id="1.10.238.10">
    <property type="entry name" value="EF-hand"/>
    <property type="match status" value="2"/>
</dbReference>
<dbReference type="Proteomes" id="UP001140206">
    <property type="component" value="Chromosome 3"/>
</dbReference>
<keyword evidence="2" id="KW-0479">Metal-binding</keyword>